<gene>
    <name evidence="1" type="ORF">MSG28_005674</name>
</gene>
<keyword evidence="2" id="KW-1185">Reference proteome</keyword>
<dbReference type="Proteomes" id="UP001064048">
    <property type="component" value="Chromosome 9"/>
</dbReference>
<proteinExistence type="predicted"/>
<accession>A0ACC0KZV1</accession>
<sequence>MQAASNRGNCRRSMGEAYVQQISAAHATTPRSDGHLDRLSYLWLSSHLKMSATFPMNEELENLRTKLDKVETERTHYKSENERLETKNCCFFSNGRWTEAARRAAQPETCTVRSITHTI</sequence>
<name>A0ACC0KZV1_CHOFU</name>
<evidence type="ECO:0000313" key="2">
    <source>
        <dbReference type="Proteomes" id="UP001064048"/>
    </source>
</evidence>
<protein>
    <submittedName>
        <fullName evidence="1">Uncharacterized protein</fullName>
    </submittedName>
</protein>
<reference evidence="1 2" key="1">
    <citation type="journal article" date="2022" name="Genome Biol. Evol.">
        <title>The Spruce Budworm Genome: Reconstructing the Evolutionary History of Antifreeze Proteins.</title>
        <authorList>
            <person name="Beliveau C."/>
            <person name="Gagne P."/>
            <person name="Picq S."/>
            <person name="Vernygora O."/>
            <person name="Keeling C.I."/>
            <person name="Pinkney K."/>
            <person name="Doucet D."/>
            <person name="Wen F."/>
            <person name="Johnston J.S."/>
            <person name="Maaroufi H."/>
            <person name="Boyle B."/>
            <person name="Laroche J."/>
            <person name="Dewar K."/>
            <person name="Juretic N."/>
            <person name="Blackburn G."/>
            <person name="Nisole A."/>
            <person name="Brunet B."/>
            <person name="Brandao M."/>
            <person name="Lumley L."/>
            <person name="Duan J."/>
            <person name="Quan G."/>
            <person name="Lucarotti C.J."/>
            <person name="Roe A.D."/>
            <person name="Sperling F.A.H."/>
            <person name="Levesque R.C."/>
            <person name="Cusson M."/>
        </authorList>
    </citation>
    <scope>NUCLEOTIDE SEQUENCE [LARGE SCALE GENOMIC DNA]</scope>
    <source>
        <strain evidence="1">Glfc:IPQL:Cfum</strain>
    </source>
</reference>
<evidence type="ECO:0000313" key="1">
    <source>
        <dbReference type="EMBL" id="KAI8442027.1"/>
    </source>
</evidence>
<organism evidence="1 2">
    <name type="scientific">Choristoneura fumiferana</name>
    <name type="common">Spruce budworm moth</name>
    <name type="synonym">Archips fumiferana</name>
    <dbReference type="NCBI Taxonomy" id="7141"/>
    <lineage>
        <taxon>Eukaryota</taxon>
        <taxon>Metazoa</taxon>
        <taxon>Ecdysozoa</taxon>
        <taxon>Arthropoda</taxon>
        <taxon>Hexapoda</taxon>
        <taxon>Insecta</taxon>
        <taxon>Pterygota</taxon>
        <taxon>Neoptera</taxon>
        <taxon>Endopterygota</taxon>
        <taxon>Lepidoptera</taxon>
        <taxon>Glossata</taxon>
        <taxon>Ditrysia</taxon>
        <taxon>Tortricoidea</taxon>
        <taxon>Tortricidae</taxon>
        <taxon>Tortricinae</taxon>
        <taxon>Choristoneura</taxon>
    </lineage>
</organism>
<comment type="caution">
    <text evidence="1">The sequence shown here is derived from an EMBL/GenBank/DDBJ whole genome shotgun (WGS) entry which is preliminary data.</text>
</comment>
<dbReference type="EMBL" id="CM046109">
    <property type="protein sequence ID" value="KAI8442027.1"/>
    <property type="molecule type" value="Genomic_DNA"/>
</dbReference>